<evidence type="ECO:0000256" key="3">
    <source>
        <dbReference type="ARBA" id="ARBA00022833"/>
    </source>
</evidence>
<keyword evidence="7" id="KW-1185">Reference proteome</keyword>
<feature type="region of interest" description="Disordered" evidence="4">
    <location>
        <begin position="129"/>
        <end position="180"/>
    </location>
</feature>
<gene>
    <name evidence="6" type="ORF">ZIOFF_054145</name>
</gene>
<evidence type="ECO:0000259" key="5">
    <source>
        <dbReference type="Pfam" id="PF02892"/>
    </source>
</evidence>
<dbReference type="Pfam" id="PF02892">
    <property type="entry name" value="zf-BED"/>
    <property type="match status" value="1"/>
</dbReference>
<protein>
    <recommendedName>
        <fullName evidence="5">BED-type domain-containing protein</fullName>
    </recommendedName>
</protein>
<dbReference type="InterPro" id="IPR003656">
    <property type="entry name" value="Znf_BED"/>
</dbReference>
<name>A0A8J5KP51_ZINOF</name>
<feature type="compositionally biased region" description="Polar residues" evidence="4">
    <location>
        <begin position="161"/>
        <end position="177"/>
    </location>
</feature>
<dbReference type="GO" id="GO:0003677">
    <property type="term" value="F:DNA binding"/>
    <property type="evidence" value="ECO:0007669"/>
    <property type="project" value="InterPro"/>
</dbReference>
<proteinExistence type="predicted"/>
<organism evidence="6 7">
    <name type="scientific">Zingiber officinale</name>
    <name type="common">Ginger</name>
    <name type="synonym">Amomum zingiber</name>
    <dbReference type="NCBI Taxonomy" id="94328"/>
    <lineage>
        <taxon>Eukaryota</taxon>
        <taxon>Viridiplantae</taxon>
        <taxon>Streptophyta</taxon>
        <taxon>Embryophyta</taxon>
        <taxon>Tracheophyta</taxon>
        <taxon>Spermatophyta</taxon>
        <taxon>Magnoliopsida</taxon>
        <taxon>Liliopsida</taxon>
        <taxon>Zingiberales</taxon>
        <taxon>Zingiberaceae</taxon>
        <taxon>Zingiber</taxon>
    </lineage>
</organism>
<evidence type="ECO:0000256" key="2">
    <source>
        <dbReference type="ARBA" id="ARBA00022771"/>
    </source>
</evidence>
<evidence type="ECO:0000256" key="4">
    <source>
        <dbReference type="SAM" id="MobiDB-lite"/>
    </source>
</evidence>
<dbReference type="Proteomes" id="UP000734854">
    <property type="component" value="Unassembled WGS sequence"/>
</dbReference>
<keyword evidence="1" id="KW-0479">Metal-binding</keyword>
<comment type="caution">
    <text evidence="6">The sequence shown here is derived from an EMBL/GenBank/DDBJ whole genome shotgun (WGS) entry which is preliminary data.</text>
</comment>
<accession>A0A8J5KP51</accession>
<evidence type="ECO:0000313" key="6">
    <source>
        <dbReference type="EMBL" id="KAG6485584.1"/>
    </source>
</evidence>
<dbReference type="GO" id="GO:0008270">
    <property type="term" value="F:zinc ion binding"/>
    <property type="evidence" value="ECO:0007669"/>
    <property type="project" value="UniProtKB-KW"/>
</dbReference>
<keyword evidence="3" id="KW-0862">Zinc</keyword>
<reference evidence="6 7" key="1">
    <citation type="submission" date="2020-08" db="EMBL/GenBank/DDBJ databases">
        <title>Plant Genome Project.</title>
        <authorList>
            <person name="Zhang R.-G."/>
        </authorList>
    </citation>
    <scope>NUCLEOTIDE SEQUENCE [LARGE SCALE GENOMIC DNA]</scope>
    <source>
        <tissue evidence="6">Rhizome</tissue>
    </source>
</reference>
<sequence>MTSIVADASPSTDATPSAIGTRKLTSDVWNHFRRKKINGMDKAICNYCEKPLSATSSQETKAYYSSVEYDEDTIDVDGLEMVEECLSQDMDMSGLLLLYSSPGENRKVKMGHGVSCGGGQSSLGYLFGSGEAPKSAGESAEPVQKPAFKSTGEPVEPLQKPTPTTQVDNKQIPTGTPFNEGASYSGRRLFPWFPVCVKVNPKATNSLGDPEEGRLRSLIEQKPYQLSDEAKLDAALERTRQAIARLRQDAAAGKFARK</sequence>
<keyword evidence="2" id="KW-0863">Zinc-finger</keyword>
<dbReference type="EMBL" id="JACMSC010000015">
    <property type="protein sequence ID" value="KAG6485584.1"/>
    <property type="molecule type" value="Genomic_DNA"/>
</dbReference>
<evidence type="ECO:0000256" key="1">
    <source>
        <dbReference type="ARBA" id="ARBA00022723"/>
    </source>
</evidence>
<dbReference type="SMART" id="SM00614">
    <property type="entry name" value="ZnF_BED"/>
    <property type="match status" value="1"/>
</dbReference>
<dbReference type="AlphaFoldDB" id="A0A8J5KP51"/>
<evidence type="ECO:0000313" key="7">
    <source>
        <dbReference type="Proteomes" id="UP000734854"/>
    </source>
</evidence>
<feature type="domain" description="BED-type" evidence="5">
    <location>
        <begin position="26"/>
        <end position="55"/>
    </location>
</feature>